<dbReference type="EMBL" id="MCGE01000042">
    <property type="protein sequence ID" value="ORZ05842.1"/>
    <property type="molecule type" value="Genomic_DNA"/>
</dbReference>
<keyword evidence="2" id="KW-1185">Reference proteome</keyword>
<name>A0A1X2HZ65_9FUNG</name>
<dbReference type="InterPro" id="IPR016024">
    <property type="entry name" value="ARM-type_fold"/>
</dbReference>
<dbReference type="SUPFAM" id="SSF48371">
    <property type="entry name" value="ARM repeat"/>
    <property type="match status" value="1"/>
</dbReference>
<reference evidence="1 2" key="1">
    <citation type="submission" date="2016-07" db="EMBL/GenBank/DDBJ databases">
        <title>Pervasive Adenine N6-methylation of Active Genes in Fungi.</title>
        <authorList>
            <consortium name="DOE Joint Genome Institute"/>
            <person name="Mondo S.J."/>
            <person name="Dannebaum R.O."/>
            <person name="Kuo R.C."/>
            <person name="Labutti K."/>
            <person name="Haridas S."/>
            <person name="Kuo A."/>
            <person name="Salamov A."/>
            <person name="Ahrendt S.R."/>
            <person name="Lipzen A."/>
            <person name="Sullivan W."/>
            <person name="Andreopoulos W.B."/>
            <person name="Clum A."/>
            <person name="Lindquist E."/>
            <person name="Daum C."/>
            <person name="Ramamoorthy G.K."/>
            <person name="Gryganskyi A."/>
            <person name="Culley D."/>
            <person name="Magnuson J.K."/>
            <person name="James T.Y."/>
            <person name="O'Malley M.A."/>
            <person name="Stajich J.E."/>
            <person name="Spatafora J.W."/>
            <person name="Visel A."/>
            <person name="Grigoriev I.V."/>
        </authorList>
    </citation>
    <scope>NUCLEOTIDE SEQUENCE [LARGE SCALE GENOMIC DNA]</scope>
    <source>
        <strain evidence="1 2">NRRL 1336</strain>
    </source>
</reference>
<evidence type="ECO:0000313" key="1">
    <source>
        <dbReference type="EMBL" id="ORZ05842.1"/>
    </source>
</evidence>
<accession>A0A1X2HZ65</accession>
<sequence length="785" mass="88172">MASEQQVDLKALSGSLSNSYSSLLQHTSLTKEQVIHHLDQLSTYSSHLHLLGTLLVLEAQFEQDNDVKGLDPIFNLLSVWTRRLSGAATPDVTEKASLLTTVLTLFSEKLLSLDVFDVATLPIRKNAWLGLVAFVGCSPKSFDEEHLLTAMTKVVQFYTQKQQNGDTSMVETLEAGVAHALAGSTSLNVFEMDHCQQLLESLIRLETHRFPEGSWSIALLLEHAVDIRSKLEPTTRAEADIDTLYSLAENILEKQKESPDDLPAYFSKVAVIAGIVRMLQFNQGQKTTKIQEISQKAQELFITHFNNLLQQSMDRHQTASFSLNQDTLAYFSGQCLPNMPVKIMKSLDSKALLQVLISFYSTSDRLWKEGQIIRGLKDDTVLVELQKNTLYKEIGRISRAIGKVIQVLLEQDVQGGPEAIQSSIDRLDGLSYNVFIDWDQYTAEHEGTTKTGDEQKLYNNVESNMWAIFKTMVFAYTAILKSVAVDVADGQGLIQVPHAVQGILSIYANLNFINEKLGSANGFQAYQETLTNSVAYLKHDDNKCQLNKLMSLAFREYGSNSYTSDQTPSTNIISHIQRCRLLFFMNLAEQVMPELDEQVLEQDILPVIYPILKWKTIIDKDLYESAHAATLSIFSAQKPVSRELAGGYASILINNFPEPLTHHQIRLAYVTMVQSLCELDDSVAWLTVQHVLEKINQLQDDETATTLRSEYLVLLIDLLKPLSLGPFFSKALVIVEKLIKKQETKGMRQSTLKIVYETISGSGISDMRKVEAVGWYLELKRQLSL</sequence>
<dbReference type="PANTHER" id="PTHR39214">
    <property type="entry name" value="MICROBODY (PEROXISOME) BIOGENESIS PROTEIN PEROXIN 8 (EUROFUNG)"/>
    <property type="match status" value="1"/>
</dbReference>
<comment type="caution">
    <text evidence="1">The sequence shown here is derived from an EMBL/GenBank/DDBJ whole genome shotgun (WGS) entry which is preliminary data.</text>
</comment>
<dbReference type="InterPro" id="IPR055334">
    <property type="entry name" value="PEX8-like"/>
</dbReference>
<organism evidence="1 2">
    <name type="scientific">Absidia repens</name>
    <dbReference type="NCBI Taxonomy" id="90262"/>
    <lineage>
        <taxon>Eukaryota</taxon>
        <taxon>Fungi</taxon>
        <taxon>Fungi incertae sedis</taxon>
        <taxon>Mucoromycota</taxon>
        <taxon>Mucoromycotina</taxon>
        <taxon>Mucoromycetes</taxon>
        <taxon>Mucorales</taxon>
        <taxon>Cunninghamellaceae</taxon>
        <taxon>Absidia</taxon>
    </lineage>
</organism>
<gene>
    <name evidence="1" type="ORF">BCR42DRAFT_427873</name>
</gene>
<dbReference type="PANTHER" id="PTHR39214:SF1">
    <property type="entry name" value="MICROBODY (PEROXISOME) BIOGENESIS PROTEIN PEROXIN 8 (EUROFUNG)"/>
    <property type="match status" value="1"/>
</dbReference>
<dbReference type="Proteomes" id="UP000193560">
    <property type="component" value="Unassembled WGS sequence"/>
</dbReference>
<dbReference type="STRING" id="90262.A0A1X2HZ65"/>
<dbReference type="AlphaFoldDB" id="A0A1X2HZ65"/>
<evidence type="ECO:0000313" key="2">
    <source>
        <dbReference type="Proteomes" id="UP000193560"/>
    </source>
</evidence>
<proteinExistence type="predicted"/>
<dbReference type="OrthoDB" id="2357318at2759"/>
<protein>
    <submittedName>
        <fullName evidence="1">Uncharacterized protein</fullName>
    </submittedName>
</protein>